<dbReference type="InterPro" id="IPR001737">
    <property type="entry name" value="KsgA/Erm"/>
</dbReference>
<sequence>MDINEIKDIKTKELVQKYNFRFSKSLGQNFLIDDSVPRDIVNGADVCEDDLVIEIGPGVGTLTVQLLKKAKRVVAIELDSSLIPILTAELGDNPKFQLIHNDALKVDFNEIIGDEKSVKLVANLPYYVTTPIIVNLLKGGYNFKSLTIMIQKEVAERMNAEPNCKDYGALSILVQYYCNTKIVRKVPPSCFIPRPKVDSIVIRLERLEEPSVKVKNEKLFFEIVRHAFNMRRKTLWNATKNVKLPKELMEKAYEEAGIDPKRRGETLSLAEFGALSDAIDKYMNN</sequence>
<comment type="subcellular location">
    <subcellularLocation>
        <location evidence="7">Cytoplasm</location>
    </subcellularLocation>
</comment>
<accession>A0A127EM08</accession>
<dbReference type="PATRIC" id="fig|1502.177.peg.3031"/>
<dbReference type="CDD" id="cd02440">
    <property type="entry name" value="AdoMet_MTases"/>
    <property type="match status" value="1"/>
</dbReference>
<dbReference type="OrthoDB" id="9814755at2"/>
<dbReference type="EMBL" id="CP010994">
    <property type="protein sequence ID" value="AMN37004.1"/>
    <property type="molecule type" value="Genomic_DNA"/>
</dbReference>
<feature type="binding site" evidence="7 8">
    <location>
        <position position="102"/>
    </location>
    <ligand>
        <name>S-adenosyl-L-methionine</name>
        <dbReference type="ChEBI" id="CHEBI:59789"/>
    </ligand>
</feature>
<comment type="similarity">
    <text evidence="7">Belongs to the class I-like SAM-binding methyltransferase superfamily. rRNA adenine N(6)-methyltransferase family. RsmA subfamily.</text>
</comment>
<keyword evidence="5 7" id="KW-0949">S-adenosyl-L-methionine</keyword>
<dbReference type="InterPro" id="IPR020598">
    <property type="entry name" value="rRNA_Ade_methylase_Trfase_N"/>
</dbReference>
<keyword evidence="4 7" id="KW-0808">Transferase</keyword>
<evidence type="ECO:0000256" key="7">
    <source>
        <dbReference type="HAMAP-Rule" id="MF_00607"/>
    </source>
</evidence>
<dbReference type="RefSeq" id="WP_061429292.1">
    <property type="nucleotide sequence ID" value="NZ_CABHJC010000011.1"/>
</dbReference>
<dbReference type="Proteomes" id="UP000070260">
    <property type="component" value="Chromosome"/>
</dbReference>
<dbReference type="Proteomes" id="UP001292368">
    <property type="component" value="Unassembled WGS sequence"/>
</dbReference>
<dbReference type="PROSITE" id="PS01131">
    <property type="entry name" value="RRNA_A_DIMETH"/>
    <property type="match status" value="1"/>
</dbReference>
<feature type="binding site" evidence="7 8">
    <location>
        <position position="31"/>
    </location>
    <ligand>
        <name>S-adenosyl-L-methionine</name>
        <dbReference type="ChEBI" id="CHEBI:59789"/>
    </ligand>
</feature>
<evidence type="ECO:0000256" key="5">
    <source>
        <dbReference type="ARBA" id="ARBA00022691"/>
    </source>
</evidence>
<evidence type="ECO:0000256" key="3">
    <source>
        <dbReference type="ARBA" id="ARBA00022603"/>
    </source>
</evidence>
<evidence type="ECO:0000313" key="12">
    <source>
        <dbReference type="Proteomes" id="UP000070260"/>
    </source>
</evidence>
<dbReference type="EC" id="2.1.1.182" evidence="7"/>
<reference evidence="10 12" key="1">
    <citation type="journal article" date="2016" name="PLoS ONE">
        <title>Plasmid Characterization and Chromosome Analysis of Two netF+ Clostridium perfringens Isolates Associated with Foal and Canine Necrotizing Enteritis.</title>
        <authorList>
            <person name="Mehdizadeh Gohari I."/>
            <person name="Kropinski A.M."/>
            <person name="Weese S.J."/>
            <person name="Parreira V.R."/>
            <person name="Whitehead A.E."/>
            <person name="Boerlin P."/>
            <person name="Prescott J.F."/>
        </authorList>
    </citation>
    <scope>NUCLEOTIDE SEQUENCE [LARGE SCALE GENOMIC DNA]</scope>
    <source>
        <strain evidence="10 12">JP838</strain>
    </source>
</reference>
<evidence type="ECO:0000256" key="8">
    <source>
        <dbReference type="PROSITE-ProRule" id="PRU01026"/>
    </source>
</evidence>
<evidence type="ECO:0000256" key="4">
    <source>
        <dbReference type="ARBA" id="ARBA00022679"/>
    </source>
</evidence>
<dbReference type="NCBIfam" id="TIGR00755">
    <property type="entry name" value="ksgA"/>
    <property type="match status" value="1"/>
</dbReference>
<dbReference type="PANTHER" id="PTHR11727:SF7">
    <property type="entry name" value="DIMETHYLADENOSINE TRANSFERASE-RELATED"/>
    <property type="match status" value="1"/>
</dbReference>
<evidence type="ECO:0000256" key="1">
    <source>
        <dbReference type="ARBA" id="ARBA00022490"/>
    </source>
</evidence>
<dbReference type="FunFam" id="3.40.50.150:FF:000023">
    <property type="entry name" value="Ribosomal RNA small subunit methyltransferase A"/>
    <property type="match status" value="1"/>
</dbReference>
<dbReference type="InterPro" id="IPR020596">
    <property type="entry name" value="rRNA_Ade_Mease_Trfase_CS"/>
</dbReference>
<evidence type="ECO:0000259" key="9">
    <source>
        <dbReference type="SMART" id="SM00650"/>
    </source>
</evidence>
<keyword evidence="2 7" id="KW-0698">rRNA processing</keyword>
<dbReference type="PROSITE" id="PS51689">
    <property type="entry name" value="SAM_RNA_A_N6_MT"/>
    <property type="match status" value="1"/>
</dbReference>
<comment type="function">
    <text evidence="7">Specifically dimethylates two adjacent adenosines (A1518 and A1519) in the loop of a conserved hairpin near the 3'-end of 16S rRNA in the 30S particle. May play a critical role in biogenesis of 30S subunits.</text>
</comment>
<keyword evidence="1 7" id="KW-0963">Cytoplasm</keyword>
<dbReference type="Pfam" id="PF00398">
    <property type="entry name" value="RrnaAD"/>
    <property type="match status" value="1"/>
</dbReference>
<dbReference type="InterPro" id="IPR023165">
    <property type="entry name" value="rRNA_Ade_diMease-like_C"/>
</dbReference>
<feature type="binding site" evidence="7 8">
    <location>
        <position position="29"/>
    </location>
    <ligand>
        <name>S-adenosyl-L-methionine</name>
        <dbReference type="ChEBI" id="CHEBI:59789"/>
    </ligand>
</feature>
<dbReference type="AlphaFoldDB" id="A0A127EM08"/>
<dbReference type="SMART" id="SM00650">
    <property type="entry name" value="rADc"/>
    <property type="match status" value="1"/>
</dbReference>
<organism evidence="10 12">
    <name type="scientific">Clostridium perfringens</name>
    <dbReference type="NCBI Taxonomy" id="1502"/>
    <lineage>
        <taxon>Bacteria</taxon>
        <taxon>Bacillati</taxon>
        <taxon>Bacillota</taxon>
        <taxon>Clostridia</taxon>
        <taxon>Eubacteriales</taxon>
        <taxon>Clostridiaceae</taxon>
        <taxon>Clostridium</taxon>
    </lineage>
</organism>
<feature type="binding site" evidence="7 8">
    <location>
        <position position="77"/>
    </location>
    <ligand>
        <name>S-adenosyl-L-methionine</name>
        <dbReference type="ChEBI" id="CHEBI:59789"/>
    </ligand>
</feature>
<feature type="binding site" evidence="7 8">
    <location>
        <position position="56"/>
    </location>
    <ligand>
        <name>S-adenosyl-L-methionine</name>
        <dbReference type="ChEBI" id="CHEBI:59789"/>
    </ligand>
</feature>
<feature type="domain" description="Ribosomal RNA adenine methylase transferase N-terminal" evidence="9">
    <location>
        <begin position="36"/>
        <end position="208"/>
    </location>
</feature>
<proteinExistence type="inferred from homology"/>
<feature type="binding site" evidence="7 8">
    <location>
        <position position="123"/>
    </location>
    <ligand>
        <name>S-adenosyl-L-methionine</name>
        <dbReference type="ChEBI" id="CHEBI:59789"/>
    </ligand>
</feature>
<dbReference type="GO" id="GO:0005829">
    <property type="term" value="C:cytosol"/>
    <property type="evidence" value="ECO:0007669"/>
    <property type="project" value="TreeGrafter"/>
</dbReference>
<dbReference type="InterPro" id="IPR029063">
    <property type="entry name" value="SAM-dependent_MTases_sf"/>
</dbReference>
<dbReference type="SUPFAM" id="SSF53335">
    <property type="entry name" value="S-adenosyl-L-methionine-dependent methyltransferases"/>
    <property type="match status" value="1"/>
</dbReference>
<dbReference type="PANTHER" id="PTHR11727">
    <property type="entry name" value="DIMETHYLADENOSINE TRANSFERASE"/>
    <property type="match status" value="1"/>
</dbReference>
<keyword evidence="3 7" id="KW-0489">Methyltransferase</keyword>
<evidence type="ECO:0000256" key="2">
    <source>
        <dbReference type="ARBA" id="ARBA00022552"/>
    </source>
</evidence>
<dbReference type="GO" id="GO:0003723">
    <property type="term" value="F:RNA binding"/>
    <property type="evidence" value="ECO:0007669"/>
    <property type="project" value="UniProtKB-UniRule"/>
</dbReference>
<dbReference type="Gene3D" id="3.40.50.150">
    <property type="entry name" value="Vaccinia Virus protein VP39"/>
    <property type="match status" value="1"/>
</dbReference>
<reference evidence="11" key="2">
    <citation type="submission" date="2019-11" db="EMBL/GenBank/DDBJ databases">
        <title>Characterization of Clostridium perfringens isolates from swine manure treated agricultural soils.</title>
        <authorList>
            <person name="Wushke S.T."/>
        </authorList>
    </citation>
    <scope>NUCLEOTIDE SEQUENCE</scope>
    <source>
        <strain evidence="11">V2</strain>
    </source>
</reference>
<comment type="catalytic activity">
    <reaction evidence="7">
        <text>adenosine(1518)/adenosine(1519) in 16S rRNA + 4 S-adenosyl-L-methionine = N(6)-dimethyladenosine(1518)/N(6)-dimethyladenosine(1519) in 16S rRNA + 4 S-adenosyl-L-homocysteine + 4 H(+)</text>
        <dbReference type="Rhea" id="RHEA:19609"/>
        <dbReference type="Rhea" id="RHEA-COMP:10232"/>
        <dbReference type="Rhea" id="RHEA-COMP:10233"/>
        <dbReference type="ChEBI" id="CHEBI:15378"/>
        <dbReference type="ChEBI" id="CHEBI:57856"/>
        <dbReference type="ChEBI" id="CHEBI:59789"/>
        <dbReference type="ChEBI" id="CHEBI:74411"/>
        <dbReference type="ChEBI" id="CHEBI:74493"/>
        <dbReference type="EC" id="2.1.1.182"/>
    </reaction>
</comment>
<protein>
    <recommendedName>
        <fullName evidence="7">Ribosomal RNA small subunit methyltransferase A</fullName>
        <ecNumber evidence="7">2.1.1.182</ecNumber>
    </recommendedName>
    <alternativeName>
        <fullName evidence="7">16S rRNA (adenine(1518)-N(6)/adenine(1519)-N(6))-dimethyltransferase</fullName>
    </alternativeName>
    <alternativeName>
        <fullName evidence="7">16S rRNA dimethyladenosine transferase</fullName>
    </alternativeName>
    <alternativeName>
        <fullName evidence="7">16S rRNA dimethylase</fullName>
    </alternativeName>
    <alternativeName>
        <fullName evidence="7">S-adenosylmethionine-6-N', N'-adenosyl(rRNA) dimethyltransferase</fullName>
    </alternativeName>
</protein>
<dbReference type="Gene3D" id="1.10.8.100">
    <property type="entry name" value="Ribosomal RNA adenine dimethylase-like, domain 2"/>
    <property type="match status" value="1"/>
</dbReference>
<dbReference type="GO" id="GO:0052908">
    <property type="term" value="F:16S rRNA (adenine(1518)-N(6)/adenine(1519)-N(6))-dimethyltransferase activity"/>
    <property type="evidence" value="ECO:0007669"/>
    <property type="project" value="UniProtKB-EC"/>
</dbReference>
<dbReference type="EMBL" id="WNVM01000005">
    <property type="protein sequence ID" value="MDZ5009171.1"/>
    <property type="molecule type" value="Genomic_DNA"/>
</dbReference>
<gene>
    <name evidence="7 11" type="primary">rsmA</name>
    <name evidence="7" type="synonym">ksgA</name>
    <name evidence="11" type="ORF">GNF77_09555</name>
    <name evidence="10" type="ORF">JFP838_15130</name>
</gene>
<evidence type="ECO:0000313" key="10">
    <source>
        <dbReference type="EMBL" id="AMN37004.1"/>
    </source>
</evidence>
<keyword evidence="6 7" id="KW-0694">RNA-binding</keyword>
<evidence type="ECO:0000313" key="11">
    <source>
        <dbReference type="EMBL" id="MDZ5009171.1"/>
    </source>
</evidence>
<evidence type="ECO:0000256" key="6">
    <source>
        <dbReference type="ARBA" id="ARBA00022884"/>
    </source>
</evidence>
<name>A0A127EM08_CLOPF</name>
<dbReference type="InterPro" id="IPR011530">
    <property type="entry name" value="rRNA_adenine_dimethylase"/>
</dbReference>
<dbReference type="HAMAP" id="MF_00607">
    <property type="entry name" value="16SrRNA_methyltr_A"/>
    <property type="match status" value="1"/>
</dbReference>